<protein>
    <submittedName>
        <fullName evidence="3">Uncharacterized protein</fullName>
    </submittedName>
</protein>
<feature type="region of interest" description="Disordered" evidence="1">
    <location>
        <begin position="76"/>
        <end position="155"/>
    </location>
</feature>
<sequence length="218" mass="24312">MAPVVLEDIEFPTQMGLKGSAIEAIVGIAFMIGMVVFFVGLGFLRHNVVRVHNSRGRRSRRRAIFDAAEWTATNSLPPPPTYDSLFPDHGYSQPQLRSSSNRWSATNSQLQNDSDTHNPPNAAVDDSREISDERSSHPNISTLSPSVLPPYYGRDPHGLPSYETFAFADEEDRLRNTWSAVATQVPQGPREDASLRVPARILRTEIMVTQREISPNEV</sequence>
<evidence type="ECO:0000313" key="3">
    <source>
        <dbReference type="EMBL" id="KIW74350.1"/>
    </source>
</evidence>
<gene>
    <name evidence="3" type="ORF">Z517_12290</name>
</gene>
<feature type="compositionally biased region" description="Basic and acidic residues" evidence="1">
    <location>
        <begin position="125"/>
        <end position="136"/>
    </location>
</feature>
<keyword evidence="2" id="KW-1133">Transmembrane helix</keyword>
<evidence type="ECO:0000256" key="2">
    <source>
        <dbReference type="SAM" id="Phobius"/>
    </source>
</evidence>
<dbReference type="AlphaFoldDB" id="A0A0D2G6J4"/>
<evidence type="ECO:0000313" key="4">
    <source>
        <dbReference type="Proteomes" id="UP000053029"/>
    </source>
</evidence>
<organism evidence="3 4">
    <name type="scientific">Fonsecaea pedrosoi CBS 271.37</name>
    <dbReference type="NCBI Taxonomy" id="1442368"/>
    <lineage>
        <taxon>Eukaryota</taxon>
        <taxon>Fungi</taxon>
        <taxon>Dikarya</taxon>
        <taxon>Ascomycota</taxon>
        <taxon>Pezizomycotina</taxon>
        <taxon>Eurotiomycetes</taxon>
        <taxon>Chaetothyriomycetidae</taxon>
        <taxon>Chaetothyriales</taxon>
        <taxon>Herpotrichiellaceae</taxon>
        <taxon>Fonsecaea</taxon>
    </lineage>
</organism>
<dbReference type="OrthoDB" id="4156488at2759"/>
<dbReference type="RefSeq" id="XP_013278158.1">
    <property type="nucleotide sequence ID" value="XM_013422704.1"/>
</dbReference>
<evidence type="ECO:0000256" key="1">
    <source>
        <dbReference type="SAM" id="MobiDB-lite"/>
    </source>
</evidence>
<dbReference type="Proteomes" id="UP000053029">
    <property type="component" value="Unassembled WGS sequence"/>
</dbReference>
<dbReference type="GeneID" id="25311780"/>
<dbReference type="EMBL" id="KN846977">
    <property type="protein sequence ID" value="KIW74350.1"/>
    <property type="molecule type" value="Genomic_DNA"/>
</dbReference>
<reference evidence="3 4" key="1">
    <citation type="submission" date="2015-01" db="EMBL/GenBank/DDBJ databases">
        <title>The Genome Sequence of Fonsecaea pedrosoi CBS 271.37.</title>
        <authorList>
            <consortium name="The Broad Institute Genomics Platform"/>
            <person name="Cuomo C."/>
            <person name="de Hoog S."/>
            <person name="Gorbushina A."/>
            <person name="Stielow B."/>
            <person name="Teixiera M."/>
            <person name="Abouelleil A."/>
            <person name="Chapman S.B."/>
            <person name="Priest M."/>
            <person name="Young S.K."/>
            <person name="Wortman J."/>
            <person name="Nusbaum C."/>
            <person name="Birren B."/>
        </authorList>
    </citation>
    <scope>NUCLEOTIDE SEQUENCE [LARGE SCALE GENOMIC DNA]</scope>
    <source>
        <strain evidence="3 4">CBS 271.37</strain>
    </source>
</reference>
<feature type="compositionally biased region" description="Polar residues" evidence="1">
    <location>
        <begin position="92"/>
        <end position="119"/>
    </location>
</feature>
<proteinExistence type="predicted"/>
<keyword evidence="2" id="KW-0472">Membrane</keyword>
<name>A0A0D2G6J4_9EURO</name>
<keyword evidence="4" id="KW-1185">Reference proteome</keyword>
<accession>A0A0D2G6J4</accession>
<dbReference type="HOGENOM" id="CLU_1180099_0_0_1"/>
<dbReference type="VEuPathDB" id="FungiDB:Z517_12290"/>
<keyword evidence="2" id="KW-0812">Transmembrane</keyword>
<feature type="transmembrane region" description="Helical" evidence="2">
    <location>
        <begin position="20"/>
        <end position="44"/>
    </location>
</feature>